<organism evidence="4 5">
    <name type="scientific">Niastella yeongjuensis</name>
    <dbReference type="NCBI Taxonomy" id="354355"/>
    <lineage>
        <taxon>Bacteria</taxon>
        <taxon>Pseudomonadati</taxon>
        <taxon>Bacteroidota</taxon>
        <taxon>Chitinophagia</taxon>
        <taxon>Chitinophagales</taxon>
        <taxon>Chitinophagaceae</taxon>
        <taxon>Niastella</taxon>
    </lineage>
</organism>
<dbReference type="RefSeq" id="WP_081203367.1">
    <property type="nucleotide sequence ID" value="NZ_FOCZ01000005.1"/>
</dbReference>
<gene>
    <name evidence="4" type="ORF">A4H97_12450</name>
</gene>
<feature type="transmembrane region" description="Helical" evidence="2">
    <location>
        <begin position="38"/>
        <end position="57"/>
    </location>
</feature>
<comment type="caution">
    <text evidence="4">The sequence shown here is derived from an EMBL/GenBank/DDBJ whole genome shotgun (WGS) entry which is preliminary data.</text>
</comment>
<dbReference type="PANTHER" id="PTHR34220">
    <property type="entry name" value="SENSOR HISTIDINE KINASE YPDA"/>
    <property type="match status" value="1"/>
</dbReference>
<dbReference type="AlphaFoldDB" id="A0A1V9EA30"/>
<dbReference type="GO" id="GO:0000155">
    <property type="term" value="F:phosphorelay sensor kinase activity"/>
    <property type="evidence" value="ECO:0007669"/>
    <property type="project" value="InterPro"/>
</dbReference>
<name>A0A1V9EA30_9BACT</name>
<protein>
    <recommendedName>
        <fullName evidence="3">Signal transduction histidine kinase internal region domain-containing protein</fullName>
    </recommendedName>
</protein>
<dbReference type="InterPro" id="IPR010559">
    <property type="entry name" value="Sig_transdc_His_kin_internal"/>
</dbReference>
<evidence type="ECO:0000313" key="4">
    <source>
        <dbReference type="EMBL" id="OQP42956.1"/>
    </source>
</evidence>
<dbReference type="SUPFAM" id="SSF55874">
    <property type="entry name" value="ATPase domain of HSP90 chaperone/DNA topoisomerase II/histidine kinase"/>
    <property type="match status" value="1"/>
</dbReference>
<feature type="transmembrane region" description="Helical" evidence="2">
    <location>
        <begin position="77"/>
        <end position="98"/>
    </location>
</feature>
<keyword evidence="2" id="KW-0812">Transmembrane</keyword>
<feature type="coiled-coil region" evidence="1">
    <location>
        <begin position="129"/>
        <end position="156"/>
    </location>
</feature>
<keyword evidence="1" id="KW-0175">Coiled coil</keyword>
<sequence length="341" mass="39287">MRVASRKISNEALIIHAIFSMAVVMLVVTGIYFYYRFILVRTGLTTYTCLFLLACIYTGRELCIRFYLRNKPFHFSLYTVLALMAIITIWPLAAKLVFKSPHDIIEFSVTTLPFLIIGLVMGIFIKLIRASIQKQIQDAQLAAEQKQSELNLLQSQLSPHFLFNTLNNIYGISITQHERVPALLLQLSNLLRYSVYDTKNQFVPITEELEYITNYISFEKLRISDRLVLQTDIETINNPAIPIAPMVLIVFIENAFKHARNTLDDKIYVHIALQITDNDIVFSVKNSYNGSKQENSTPQVSSGLGLANTIRRLNLLYEKNYQLDQYITDNMYIVQLRLKIK</sequence>
<evidence type="ECO:0000313" key="5">
    <source>
        <dbReference type="Proteomes" id="UP000192610"/>
    </source>
</evidence>
<dbReference type="InterPro" id="IPR050640">
    <property type="entry name" value="Bact_2-comp_sensor_kinase"/>
</dbReference>
<dbReference type="STRING" id="354355.SAMN05660816_03158"/>
<keyword evidence="2" id="KW-0472">Membrane</keyword>
<evidence type="ECO:0000256" key="1">
    <source>
        <dbReference type="SAM" id="Coils"/>
    </source>
</evidence>
<accession>A0A1V9EA30</accession>
<dbReference type="Gene3D" id="3.30.565.10">
    <property type="entry name" value="Histidine kinase-like ATPase, C-terminal domain"/>
    <property type="match status" value="1"/>
</dbReference>
<reference evidence="5" key="1">
    <citation type="submission" date="2016-04" db="EMBL/GenBank/DDBJ databases">
        <authorList>
            <person name="Chen L."/>
            <person name="Zhuang W."/>
            <person name="Wang G."/>
        </authorList>
    </citation>
    <scope>NUCLEOTIDE SEQUENCE [LARGE SCALE GENOMIC DNA]</scope>
    <source>
        <strain evidence="5">17621</strain>
    </source>
</reference>
<dbReference type="GO" id="GO:0016020">
    <property type="term" value="C:membrane"/>
    <property type="evidence" value="ECO:0007669"/>
    <property type="project" value="InterPro"/>
</dbReference>
<feature type="transmembrane region" description="Helical" evidence="2">
    <location>
        <begin position="104"/>
        <end position="125"/>
    </location>
</feature>
<evidence type="ECO:0000256" key="2">
    <source>
        <dbReference type="SAM" id="Phobius"/>
    </source>
</evidence>
<dbReference type="Proteomes" id="UP000192610">
    <property type="component" value="Unassembled WGS sequence"/>
</dbReference>
<keyword evidence="5" id="KW-1185">Reference proteome</keyword>
<dbReference type="Pfam" id="PF06580">
    <property type="entry name" value="His_kinase"/>
    <property type="match status" value="1"/>
</dbReference>
<dbReference type="InterPro" id="IPR036890">
    <property type="entry name" value="HATPase_C_sf"/>
</dbReference>
<feature type="domain" description="Signal transduction histidine kinase internal region" evidence="3">
    <location>
        <begin position="149"/>
        <end position="227"/>
    </location>
</feature>
<feature type="transmembrane region" description="Helical" evidence="2">
    <location>
        <begin position="12"/>
        <end position="32"/>
    </location>
</feature>
<dbReference type="PANTHER" id="PTHR34220:SF7">
    <property type="entry name" value="SENSOR HISTIDINE KINASE YPDA"/>
    <property type="match status" value="1"/>
</dbReference>
<evidence type="ECO:0000259" key="3">
    <source>
        <dbReference type="Pfam" id="PF06580"/>
    </source>
</evidence>
<keyword evidence="2" id="KW-1133">Transmembrane helix</keyword>
<dbReference type="EMBL" id="LVXG01000056">
    <property type="protein sequence ID" value="OQP42956.1"/>
    <property type="molecule type" value="Genomic_DNA"/>
</dbReference>
<dbReference type="OrthoDB" id="9792992at2"/>
<proteinExistence type="predicted"/>